<name>A0A0P7DAR2_PSEPU</name>
<protein>
    <submittedName>
        <fullName evidence="4">Glycosyl hydrolase</fullName>
    </submittedName>
</protein>
<evidence type="ECO:0000256" key="2">
    <source>
        <dbReference type="ARBA" id="ARBA00023276"/>
    </source>
</evidence>
<dbReference type="Pfam" id="PF14870">
    <property type="entry name" value="PSII_BNR"/>
    <property type="match status" value="1"/>
</dbReference>
<dbReference type="InterPro" id="IPR015943">
    <property type="entry name" value="WD40/YVTN_repeat-like_dom_sf"/>
</dbReference>
<dbReference type="GO" id="GO:0009523">
    <property type="term" value="C:photosystem II"/>
    <property type="evidence" value="ECO:0007669"/>
    <property type="project" value="UniProtKB-KW"/>
</dbReference>
<evidence type="ECO:0000256" key="1">
    <source>
        <dbReference type="ARBA" id="ARBA00022531"/>
    </source>
</evidence>
<dbReference type="PANTHER" id="PTHR47199:SF2">
    <property type="entry name" value="PHOTOSYSTEM II STABILITY_ASSEMBLY FACTOR HCF136, CHLOROPLASTIC"/>
    <property type="match status" value="1"/>
</dbReference>
<reference evidence="4 5" key="1">
    <citation type="submission" date="2015-10" db="EMBL/GenBank/DDBJ databases">
        <title>Pseudomonas putida clinical strains.</title>
        <authorList>
            <person name="Molina L."/>
            <person name="Udaondo Z."/>
        </authorList>
    </citation>
    <scope>NUCLEOTIDE SEQUENCE [LARGE SCALE GENOMIC DNA]</scope>
    <source>
        <strain evidence="4 5">HB13667</strain>
    </source>
</reference>
<keyword evidence="4" id="KW-0378">Hydrolase</keyword>
<proteinExistence type="predicted"/>
<dbReference type="Gene3D" id="2.130.10.10">
    <property type="entry name" value="YVTN repeat-like/Quinoprotein amine dehydrogenase"/>
    <property type="match status" value="2"/>
</dbReference>
<keyword evidence="1" id="KW-0602">Photosynthesis</keyword>
<comment type="caution">
    <text evidence="4">The sequence shown here is derived from an EMBL/GenBank/DDBJ whole genome shotgun (WGS) entry which is preliminary data.</text>
</comment>
<dbReference type="SUPFAM" id="SSF110296">
    <property type="entry name" value="Oligoxyloglucan reducing end-specific cellobiohydrolase"/>
    <property type="match status" value="1"/>
</dbReference>
<evidence type="ECO:0000313" key="4">
    <source>
        <dbReference type="EMBL" id="KPM62831.1"/>
    </source>
</evidence>
<dbReference type="RefSeq" id="WP_054573039.1">
    <property type="nucleotide sequence ID" value="NZ_LKKS01000102.1"/>
</dbReference>
<dbReference type="InterPro" id="IPR028203">
    <property type="entry name" value="PSII_CF48-like_dom"/>
</dbReference>
<dbReference type="Proteomes" id="UP000050437">
    <property type="component" value="Unassembled WGS sequence"/>
</dbReference>
<evidence type="ECO:0000259" key="3">
    <source>
        <dbReference type="Pfam" id="PF14870"/>
    </source>
</evidence>
<dbReference type="GO" id="GO:0015979">
    <property type="term" value="P:photosynthesis"/>
    <property type="evidence" value="ECO:0007669"/>
    <property type="project" value="UniProtKB-KW"/>
</dbReference>
<dbReference type="EMBL" id="LKKS01000102">
    <property type="protein sequence ID" value="KPM62831.1"/>
    <property type="molecule type" value="Genomic_DNA"/>
</dbReference>
<dbReference type="AlphaFoldDB" id="A0A0P7DAR2"/>
<feature type="domain" description="Photosynthesis system II assembly factor Ycf48/Hcf136-like" evidence="3">
    <location>
        <begin position="84"/>
        <end position="129"/>
    </location>
</feature>
<gene>
    <name evidence="4" type="ORF">HB13667_16740</name>
</gene>
<evidence type="ECO:0000313" key="5">
    <source>
        <dbReference type="Proteomes" id="UP000050437"/>
    </source>
</evidence>
<dbReference type="GO" id="GO:0016787">
    <property type="term" value="F:hydrolase activity"/>
    <property type="evidence" value="ECO:0007669"/>
    <property type="project" value="UniProtKB-KW"/>
</dbReference>
<dbReference type="PANTHER" id="PTHR47199">
    <property type="entry name" value="PHOTOSYSTEM II STABILITY/ASSEMBLY FACTOR HCF136, CHLOROPLASTIC"/>
    <property type="match status" value="1"/>
</dbReference>
<accession>A0A0P7DAR2</accession>
<sequence>MNSQGLARPNSLRVHLLSAALIPLWLAMMGTTQAGTPTIDPLEMQAPTLAQPLAAPLISVARAGDVLVGVGLHGLIQRSHDNGTSWEQVPSPVSSDFVQVRFSDARNGWIVGHDSVVLHSSDGGATWVVQMDGRKLFSLLGSVYGRRAEQGDQEAGDLVQEVNRAVATSATPAVIPAPLLDVLFDASGRGFVVGAFGMILRSEDAGSTWQPWLERAENPRRMHLYGLAERNGTFYISGEQGVLLRLEPGQQRFEKIETPYTGTYFGIAAFENLLLAYGLRGNLFASVDDGQQWQQIETGIDTSLVSIVEQGPALVMVSQGGQLVSLDLHSLKVTPLVQTRVGEVYAASDTKQAGRLVVARFAGAKVIDIARAN</sequence>
<organism evidence="4 5">
    <name type="scientific">Pseudomonas putida</name>
    <name type="common">Arthrobacter siderocapsulatus</name>
    <dbReference type="NCBI Taxonomy" id="303"/>
    <lineage>
        <taxon>Bacteria</taxon>
        <taxon>Pseudomonadati</taxon>
        <taxon>Pseudomonadota</taxon>
        <taxon>Gammaproteobacteria</taxon>
        <taxon>Pseudomonadales</taxon>
        <taxon>Pseudomonadaceae</taxon>
        <taxon>Pseudomonas</taxon>
    </lineage>
</organism>
<keyword evidence="2" id="KW-0604">Photosystem II</keyword>